<sequence>MWLRLRSVRTRFYLVRPILAGSTCGKHNASHYVCIGKSPIGFLSQLITSIMKEKGGSNSSSSLIILYNVNLLKIYAVMQSKGFSFEGQNIHIGMDKS</sequence>
<evidence type="ECO:0000313" key="2">
    <source>
        <dbReference type="Proteomes" id="UP000324575"/>
    </source>
</evidence>
<evidence type="ECO:0000313" key="1">
    <source>
        <dbReference type="EMBL" id="KAA6301829.1"/>
    </source>
</evidence>
<accession>A0A5M8P082</accession>
<dbReference type="Proteomes" id="UP000324575">
    <property type="component" value="Unassembled WGS sequence"/>
</dbReference>
<dbReference type="EMBL" id="SNRX01000013">
    <property type="protein sequence ID" value="KAA6301829.1"/>
    <property type="molecule type" value="Genomic_DNA"/>
</dbReference>
<organism evidence="1 2">
    <name type="scientific">Candidatus Ordinivivax streblomastigis</name>
    <dbReference type="NCBI Taxonomy" id="2540710"/>
    <lineage>
        <taxon>Bacteria</taxon>
        <taxon>Pseudomonadati</taxon>
        <taxon>Bacteroidota</taxon>
        <taxon>Bacteroidia</taxon>
        <taxon>Bacteroidales</taxon>
        <taxon>Candidatus Ordinivivax</taxon>
    </lineage>
</organism>
<gene>
    <name evidence="1" type="ORF">EZS26_001992</name>
</gene>
<reference evidence="1 2" key="1">
    <citation type="submission" date="2019-03" db="EMBL/GenBank/DDBJ databases">
        <title>Single cell metagenomics reveals metabolic interactions within the superorganism composed of flagellate Streblomastix strix and complex community of Bacteroidetes bacteria on its surface.</title>
        <authorList>
            <person name="Treitli S.C."/>
            <person name="Kolisko M."/>
            <person name="Husnik F."/>
            <person name="Keeling P."/>
            <person name="Hampl V."/>
        </authorList>
    </citation>
    <scope>NUCLEOTIDE SEQUENCE [LARGE SCALE GENOMIC DNA]</scope>
    <source>
        <strain evidence="1">St1</strain>
    </source>
</reference>
<comment type="caution">
    <text evidence="1">The sequence shown here is derived from an EMBL/GenBank/DDBJ whole genome shotgun (WGS) entry which is preliminary data.</text>
</comment>
<proteinExistence type="predicted"/>
<protein>
    <submittedName>
        <fullName evidence="1">Uncharacterized protein</fullName>
    </submittedName>
</protein>
<dbReference type="AlphaFoldDB" id="A0A5M8P082"/>
<name>A0A5M8P082_9BACT</name>